<reference evidence="5" key="1">
    <citation type="submission" date="2025-08" db="UniProtKB">
        <authorList>
            <consortium name="Ensembl"/>
        </authorList>
    </citation>
    <scope>IDENTIFICATION</scope>
</reference>
<dbReference type="InterPro" id="IPR036249">
    <property type="entry name" value="Thioredoxin-like_sf"/>
</dbReference>
<dbReference type="PROSITE" id="PS51352">
    <property type="entry name" value="THIOREDOXIN_2"/>
    <property type="match status" value="1"/>
</dbReference>
<dbReference type="Ensembl" id="ENSMALT00000002771.1">
    <property type="protein sequence ID" value="ENSMALP00000002693.1"/>
    <property type="gene ID" value="ENSMALG00000002017.1"/>
</dbReference>
<dbReference type="Pfam" id="PF00085">
    <property type="entry name" value="Thioredoxin"/>
    <property type="match status" value="2"/>
</dbReference>
<sequence>MRRLLLLGATAFYLCVLVAADTQPNQQGDKSFPEKDGVLQLKKGHFNRALRKHKQLLVYFHVPLSGEGYRVSAAFEGAAAELQGSEVKLAVVDVTKEKDLAKELNATGPPAIRLYLSGDKHNPVPCPVPQSSASILTWLKRRAGSVADLITDLSQSEASEELTVVGFFKELSHEHVQVFYDAAINLPDVRFAVTQNNEVISKYRVTHDSVLLLKKSKLIQAYKMTPNTSKEELIIFITVYQMDPVTEYTGKTATQILTSPVLHHALLFVNKSSADFKEIYSAFNSTAEAFRLKILFTLVDVDEPRNGRLMEYFRVREFEAPLIRLVNLTDHVTYHLPSDTLDKHTITQFCQSYLEGKAKPKMQSEPIPEGWDKKPVKELVGVTLEKVAFNPSKTVFVLFYLPYSQESRALFPLWEELAEALKEREDVVIARMDASANDINMSMHGPYPSLCLFPAVYAERMLVYTGKRKLKYLVKFLDKEMEKAKKDRVKEDEDRRKYIEAIKAEEAKKDNKTKDEL</sequence>
<proteinExistence type="inferred from homology"/>
<evidence type="ECO:0000313" key="5">
    <source>
        <dbReference type="Ensembl" id="ENSMALP00000002693.1"/>
    </source>
</evidence>
<dbReference type="InterPro" id="IPR013766">
    <property type="entry name" value="Thioredoxin_domain"/>
</dbReference>
<comment type="similarity">
    <text evidence="1">Belongs to the protein disulfide isomerase family.</text>
</comment>
<dbReference type="FunFam" id="3.40.30.10:FF:000167">
    <property type="entry name" value="Protein disulfide isomerase like, testis expressed"/>
    <property type="match status" value="1"/>
</dbReference>
<feature type="domain" description="Thioredoxin" evidence="4">
    <location>
        <begin position="353"/>
        <end position="482"/>
    </location>
</feature>
<organism evidence="5 6">
    <name type="scientific">Monopterus albus</name>
    <name type="common">Swamp eel</name>
    <dbReference type="NCBI Taxonomy" id="43700"/>
    <lineage>
        <taxon>Eukaryota</taxon>
        <taxon>Metazoa</taxon>
        <taxon>Chordata</taxon>
        <taxon>Craniata</taxon>
        <taxon>Vertebrata</taxon>
        <taxon>Euteleostomi</taxon>
        <taxon>Actinopterygii</taxon>
        <taxon>Neopterygii</taxon>
        <taxon>Teleostei</taxon>
        <taxon>Neoteleostei</taxon>
        <taxon>Acanthomorphata</taxon>
        <taxon>Anabantaria</taxon>
        <taxon>Synbranchiformes</taxon>
        <taxon>Synbranchidae</taxon>
        <taxon>Monopterus</taxon>
    </lineage>
</organism>
<keyword evidence="6" id="KW-1185">Reference proteome</keyword>
<evidence type="ECO:0000259" key="4">
    <source>
        <dbReference type="PROSITE" id="PS51352"/>
    </source>
</evidence>
<evidence type="ECO:0000256" key="3">
    <source>
        <dbReference type="SAM" id="SignalP"/>
    </source>
</evidence>
<dbReference type="Pfam" id="PF13848">
    <property type="entry name" value="Thioredoxin_6"/>
    <property type="match status" value="1"/>
</dbReference>
<dbReference type="CDD" id="cd02981">
    <property type="entry name" value="PDI_b_family"/>
    <property type="match status" value="1"/>
</dbReference>
<dbReference type="PANTHER" id="PTHR18929:SF58">
    <property type="entry name" value="PROTEIN DISULFIDE-ISOMERASE-LIKE PROTEIN OF THE TESTIS"/>
    <property type="match status" value="1"/>
</dbReference>
<feature type="coiled-coil region" evidence="2">
    <location>
        <begin position="467"/>
        <end position="494"/>
    </location>
</feature>
<keyword evidence="3" id="KW-0732">Signal</keyword>
<dbReference type="GO" id="GO:0005783">
    <property type="term" value="C:endoplasmic reticulum"/>
    <property type="evidence" value="ECO:0007669"/>
    <property type="project" value="TreeGrafter"/>
</dbReference>
<dbReference type="STRING" id="43700.ENSMALP00000002693"/>
<dbReference type="AlphaFoldDB" id="A0A3Q3IEW7"/>
<dbReference type="PANTHER" id="PTHR18929">
    <property type="entry name" value="PROTEIN DISULFIDE ISOMERASE"/>
    <property type="match status" value="1"/>
</dbReference>
<evidence type="ECO:0000256" key="2">
    <source>
        <dbReference type="SAM" id="Coils"/>
    </source>
</evidence>
<feature type="signal peptide" evidence="3">
    <location>
        <begin position="1"/>
        <end position="20"/>
    </location>
</feature>
<dbReference type="KEGG" id="malb:109968220"/>
<dbReference type="SUPFAM" id="SSF52833">
    <property type="entry name" value="Thioredoxin-like"/>
    <property type="match status" value="4"/>
</dbReference>
<protein>
    <recommendedName>
        <fullName evidence="4">Thioredoxin domain-containing protein</fullName>
    </recommendedName>
</protein>
<feature type="chain" id="PRO_5018775277" description="Thioredoxin domain-containing protein" evidence="3">
    <location>
        <begin position="21"/>
        <end position="517"/>
    </location>
</feature>
<dbReference type="Gene3D" id="3.40.30.10">
    <property type="entry name" value="Glutaredoxin"/>
    <property type="match status" value="4"/>
</dbReference>
<dbReference type="GO" id="GO:0006457">
    <property type="term" value="P:protein folding"/>
    <property type="evidence" value="ECO:0007669"/>
    <property type="project" value="TreeGrafter"/>
</dbReference>
<dbReference type="CDD" id="cd02995">
    <property type="entry name" value="PDI_a_PDI_a'_C"/>
    <property type="match status" value="1"/>
</dbReference>
<dbReference type="CDD" id="cd02982">
    <property type="entry name" value="PDI_b'_family"/>
    <property type="match status" value="1"/>
</dbReference>
<keyword evidence="2" id="KW-0175">Coiled coil</keyword>
<dbReference type="RefSeq" id="XP_020469977.1">
    <property type="nucleotide sequence ID" value="XM_020614321.1"/>
</dbReference>
<reference evidence="5" key="2">
    <citation type="submission" date="2025-09" db="UniProtKB">
        <authorList>
            <consortium name="Ensembl"/>
        </authorList>
    </citation>
    <scope>IDENTIFICATION</scope>
</reference>
<dbReference type="Proteomes" id="UP000261600">
    <property type="component" value="Unplaced"/>
</dbReference>
<name>A0A3Q3IEW7_MONAL</name>
<accession>A0A3Q3IEW7</accession>
<dbReference type="GeneID" id="109968220"/>
<evidence type="ECO:0000313" key="6">
    <source>
        <dbReference type="Proteomes" id="UP000261600"/>
    </source>
</evidence>
<dbReference type="GO" id="GO:0034976">
    <property type="term" value="P:response to endoplasmic reticulum stress"/>
    <property type="evidence" value="ECO:0007669"/>
    <property type="project" value="TreeGrafter"/>
</dbReference>
<dbReference type="OrthoDB" id="72053at2759"/>
<evidence type="ECO:0000256" key="1">
    <source>
        <dbReference type="ARBA" id="ARBA00006347"/>
    </source>
</evidence>